<comment type="subcellular location">
    <subcellularLocation>
        <location evidence="1">Cell membrane</location>
    </subcellularLocation>
</comment>
<keyword evidence="2" id="KW-1003">Cell membrane</keyword>
<feature type="chain" id="PRO_5042575820" evidence="7">
    <location>
        <begin position="25"/>
        <end position="381"/>
    </location>
</feature>
<dbReference type="GO" id="GO:0051726">
    <property type="term" value="P:regulation of cell cycle"/>
    <property type="evidence" value="ECO:0007669"/>
    <property type="project" value="InterPro"/>
</dbReference>
<protein>
    <submittedName>
        <fullName evidence="10">Growth arrest-specific protein 1-like</fullName>
    </submittedName>
</protein>
<evidence type="ECO:0000256" key="5">
    <source>
        <dbReference type="ARBA" id="ARBA00023180"/>
    </source>
</evidence>
<dbReference type="PANTHER" id="PTHR16840:SF3">
    <property type="entry name" value="GROWTH ARREST-SPECIFIC PROTEIN 1"/>
    <property type="match status" value="1"/>
</dbReference>
<feature type="region of interest" description="Disordered" evidence="6">
    <location>
        <begin position="75"/>
        <end position="135"/>
    </location>
</feature>
<keyword evidence="3 7" id="KW-0732">Signal</keyword>
<keyword evidence="4" id="KW-0472">Membrane</keyword>
<feature type="compositionally biased region" description="Gly residues" evidence="6">
    <location>
        <begin position="75"/>
        <end position="133"/>
    </location>
</feature>
<keyword evidence="5" id="KW-0325">Glycoprotein</keyword>
<evidence type="ECO:0000256" key="3">
    <source>
        <dbReference type="ARBA" id="ARBA00022729"/>
    </source>
</evidence>
<evidence type="ECO:0000256" key="6">
    <source>
        <dbReference type="SAM" id="MobiDB-lite"/>
    </source>
</evidence>
<feature type="region of interest" description="Disordered" evidence="6">
    <location>
        <begin position="294"/>
        <end position="339"/>
    </location>
</feature>
<dbReference type="InterPro" id="IPR016017">
    <property type="entry name" value="GDNF/GAS1"/>
</dbReference>
<evidence type="ECO:0000256" key="1">
    <source>
        <dbReference type="ARBA" id="ARBA00004236"/>
    </source>
</evidence>
<dbReference type="GO" id="GO:0005886">
    <property type="term" value="C:plasma membrane"/>
    <property type="evidence" value="ECO:0007669"/>
    <property type="project" value="UniProtKB-SubCell"/>
</dbReference>
<proteinExistence type="predicted"/>
<evidence type="ECO:0000256" key="7">
    <source>
        <dbReference type="SAM" id="SignalP"/>
    </source>
</evidence>
<name>A0AAJ7XCV3_PETMA</name>
<accession>A0AAJ7XCV3</accession>
<organism evidence="9 10">
    <name type="scientific">Petromyzon marinus</name>
    <name type="common">Sea lamprey</name>
    <dbReference type="NCBI Taxonomy" id="7757"/>
    <lineage>
        <taxon>Eukaryota</taxon>
        <taxon>Metazoa</taxon>
        <taxon>Chordata</taxon>
        <taxon>Craniata</taxon>
        <taxon>Vertebrata</taxon>
        <taxon>Cyclostomata</taxon>
        <taxon>Hyperoartia</taxon>
        <taxon>Petromyzontiformes</taxon>
        <taxon>Petromyzontidae</taxon>
        <taxon>Petromyzon</taxon>
    </lineage>
</organism>
<feature type="compositionally biased region" description="Gly residues" evidence="6">
    <location>
        <begin position="313"/>
        <end position="323"/>
    </location>
</feature>
<feature type="signal peptide" evidence="7">
    <location>
        <begin position="1"/>
        <end position="24"/>
    </location>
</feature>
<sequence>MDPLHPCRVLLSLLLLCWAPLALSSASSSSSQQQQQARPCWEAIVRCSQEAECKRAYDGYVSACESVRGGGGGGALEGAGRHGGGGHGGGGHGGGGHRGGGGGSDDGWHDGGPMGVGHGGRGGGGGGGGGDRSGGAARSRCPTLCITALVQLNQTRSGPALESCDCGREPRCLRTKSALEPCLPRTFTAAADHGGGGRRRVGCTDARHRCLEEPRCSETLDEYLRGCGQLFNGARCSPQCRAVIERMLSLQGARQLSDCVCDGIERPFCEAVKRNMAELCFDGEDFLAGSGDFGSYGGGGGDDDDDGDDDDGGGGGGGVGGGVNHRHPGDGGRGGGGYGGGVGARQVDCPPGGAVAPSRHGALLAAVMPLLVATLLSLTTT</sequence>
<evidence type="ECO:0000313" key="10">
    <source>
        <dbReference type="RefSeq" id="XP_032829746.1"/>
    </source>
</evidence>
<dbReference type="KEGG" id="pmrn:116953553"/>
<dbReference type="InterPro" id="IPR039596">
    <property type="entry name" value="GAS1"/>
</dbReference>
<evidence type="ECO:0000259" key="8">
    <source>
        <dbReference type="SMART" id="SM00907"/>
    </source>
</evidence>
<dbReference type="RefSeq" id="XP_032829746.1">
    <property type="nucleotide sequence ID" value="XM_032973855.1"/>
</dbReference>
<dbReference type="PANTHER" id="PTHR16840">
    <property type="entry name" value="GROWTH ARREST-SPECIFIC PROTEIN 1"/>
    <property type="match status" value="1"/>
</dbReference>
<dbReference type="AlphaFoldDB" id="A0AAJ7XCV3"/>
<dbReference type="SMART" id="SM00907">
    <property type="entry name" value="GDNF"/>
    <property type="match status" value="2"/>
</dbReference>
<reference evidence="10" key="1">
    <citation type="submission" date="2025-08" db="UniProtKB">
        <authorList>
            <consortium name="RefSeq"/>
        </authorList>
    </citation>
    <scope>IDENTIFICATION</scope>
    <source>
        <tissue evidence="10">Sperm</tissue>
    </source>
</reference>
<feature type="domain" description="GDNF/GAS1" evidence="8">
    <location>
        <begin position="40"/>
        <end position="182"/>
    </location>
</feature>
<dbReference type="GeneID" id="116953553"/>
<gene>
    <name evidence="10" type="primary">LOC116953553</name>
</gene>
<evidence type="ECO:0000256" key="4">
    <source>
        <dbReference type="ARBA" id="ARBA00023136"/>
    </source>
</evidence>
<dbReference type="Pfam" id="PF02351">
    <property type="entry name" value="GDNF"/>
    <property type="match status" value="1"/>
</dbReference>
<evidence type="ECO:0000313" key="9">
    <source>
        <dbReference type="Proteomes" id="UP001318040"/>
    </source>
</evidence>
<feature type="compositionally biased region" description="Acidic residues" evidence="6">
    <location>
        <begin position="301"/>
        <end position="312"/>
    </location>
</feature>
<feature type="domain" description="GDNF/GAS1" evidence="8">
    <location>
        <begin position="203"/>
        <end position="280"/>
    </location>
</feature>
<evidence type="ECO:0000256" key="2">
    <source>
        <dbReference type="ARBA" id="ARBA00022475"/>
    </source>
</evidence>
<keyword evidence="9" id="KW-1185">Reference proteome</keyword>
<dbReference type="Proteomes" id="UP001318040">
    <property type="component" value="Chromosome 52"/>
</dbReference>